<keyword evidence="5" id="KW-1185">Reference proteome</keyword>
<evidence type="ECO:0000313" key="5">
    <source>
        <dbReference type="Proteomes" id="UP001188597"/>
    </source>
</evidence>
<gene>
    <name evidence="4" type="ORF">RJ639_015024</name>
</gene>
<dbReference type="SMART" id="SM00343">
    <property type="entry name" value="ZnF_C2HC"/>
    <property type="match status" value="1"/>
</dbReference>
<evidence type="ECO:0000259" key="3">
    <source>
        <dbReference type="PROSITE" id="PS50158"/>
    </source>
</evidence>
<evidence type="ECO:0000256" key="2">
    <source>
        <dbReference type="SAM" id="MobiDB-lite"/>
    </source>
</evidence>
<evidence type="ECO:0000256" key="1">
    <source>
        <dbReference type="PROSITE-ProRule" id="PRU00047"/>
    </source>
</evidence>
<name>A0AA88VFJ0_9ASTE</name>
<dbReference type="PROSITE" id="PS50158">
    <property type="entry name" value="ZF_CCHC"/>
    <property type="match status" value="1"/>
</dbReference>
<dbReference type="GO" id="GO:0003676">
    <property type="term" value="F:nucleic acid binding"/>
    <property type="evidence" value="ECO:0007669"/>
    <property type="project" value="InterPro"/>
</dbReference>
<dbReference type="GO" id="GO:0008270">
    <property type="term" value="F:zinc ion binding"/>
    <property type="evidence" value="ECO:0007669"/>
    <property type="project" value="UniProtKB-KW"/>
</dbReference>
<organism evidence="4 5">
    <name type="scientific">Escallonia herrerae</name>
    <dbReference type="NCBI Taxonomy" id="1293975"/>
    <lineage>
        <taxon>Eukaryota</taxon>
        <taxon>Viridiplantae</taxon>
        <taxon>Streptophyta</taxon>
        <taxon>Embryophyta</taxon>
        <taxon>Tracheophyta</taxon>
        <taxon>Spermatophyta</taxon>
        <taxon>Magnoliopsida</taxon>
        <taxon>eudicotyledons</taxon>
        <taxon>Gunneridae</taxon>
        <taxon>Pentapetalae</taxon>
        <taxon>asterids</taxon>
        <taxon>campanulids</taxon>
        <taxon>Escalloniales</taxon>
        <taxon>Escalloniaceae</taxon>
        <taxon>Escallonia</taxon>
    </lineage>
</organism>
<proteinExistence type="predicted"/>
<dbReference type="Pfam" id="PF00098">
    <property type="entry name" value="zf-CCHC"/>
    <property type="match status" value="1"/>
</dbReference>
<dbReference type="AlphaFoldDB" id="A0AA88VFJ0"/>
<dbReference type="Proteomes" id="UP001188597">
    <property type="component" value="Unassembled WGS sequence"/>
</dbReference>
<reference evidence="4" key="1">
    <citation type="submission" date="2022-12" db="EMBL/GenBank/DDBJ databases">
        <title>Draft genome assemblies for two species of Escallonia (Escalloniales).</title>
        <authorList>
            <person name="Chanderbali A."/>
            <person name="Dervinis C."/>
            <person name="Anghel I."/>
            <person name="Soltis D."/>
            <person name="Soltis P."/>
            <person name="Zapata F."/>
        </authorList>
    </citation>
    <scope>NUCLEOTIDE SEQUENCE</scope>
    <source>
        <strain evidence="4">UCBG64.0493</strain>
        <tissue evidence="4">Leaf</tissue>
    </source>
</reference>
<keyword evidence="1" id="KW-0479">Metal-binding</keyword>
<feature type="compositionally biased region" description="Basic residues" evidence="2">
    <location>
        <begin position="88"/>
        <end position="100"/>
    </location>
</feature>
<dbReference type="EMBL" id="JAVXUP010001808">
    <property type="protein sequence ID" value="KAK3007941.1"/>
    <property type="molecule type" value="Genomic_DNA"/>
</dbReference>
<dbReference type="InterPro" id="IPR001878">
    <property type="entry name" value="Znf_CCHC"/>
</dbReference>
<sequence>MSNSSKVIKLWLYMFVAQHKVIEMSEGIAVSNSTSSETLTLNDIVRSVMNDEMRRKTIGDATSSSIALSMKSRGRQNNKQNNMGRSPTRGRSKSRGKSKSKVKIIVCWNCNKEGHKKNDCIGRRKREQRKNKVMMKGKHDHASRKTWIYDISQKSNVYHTFKKRKHYKKLPI</sequence>
<dbReference type="InterPro" id="IPR036875">
    <property type="entry name" value="Znf_CCHC_sf"/>
</dbReference>
<dbReference type="SUPFAM" id="SSF57756">
    <property type="entry name" value="Retrovirus zinc finger-like domains"/>
    <property type="match status" value="1"/>
</dbReference>
<feature type="domain" description="CCHC-type" evidence="3">
    <location>
        <begin position="107"/>
        <end position="120"/>
    </location>
</feature>
<keyword evidence="1" id="KW-0862">Zinc</keyword>
<evidence type="ECO:0000313" key="4">
    <source>
        <dbReference type="EMBL" id="KAK3007941.1"/>
    </source>
</evidence>
<keyword evidence="1" id="KW-0863">Zinc-finger</keyword>
<protein>
    <recommendedName>
        <fullName evidence="3">CCHC-type domain-containing protein</fullName>
    </recommendedName>
</protein>
<comment type="caution">
    <text evidence="4">The sequence shown here is derived from an EMBL/GenBank/DDBJ whole genome shotgun (WGS) entry which is preliminary data.</text>
</comment>
<feature type="region of interest" description="Disordered" evidence="2">
    <location>
        <begin position="57"/>
        <end position="100"/>
    </location>
</feature>
<accession>A0AA88VFJ0</accession>